<accession>A0A512IIP4</accession>
<protein>
    <recommendedName>
        <fullName evidence="4">Integral membrane protein</fullName>
    </recommendedName>
</protein>
<evidence type="ECO:0008006" key="4">
    <source>
        <dbReference type="Google" id="ProtNLM"/>
    </source>
</evidence>
<feature type="transmembrane region" description="Helical" evidence="1">
    <location>
        <begin position="33"/>
        <end position="52"/>
    </location>
</feature>
<feature type="transmembrane region" description="Helical" evidence="1">
    <location>
        <begin position="223"/>
        <end position="245"/>
    </location>
</feature>
<feature type="transmembrane region" description="Helical" evidence="1">
    <location>
        <begin position="72"/>
        <end position="90"/>
    </location>
</feature>
<dbReference type="AlphaFoldDB" id="A0A512IIP4"/>
<organism evidence="2 3">
    <name type="scientific">Kocuria turfanensis</name>
    <dbReference type="NCBI Taxonomy" id="388357"/>
    <lineage>
        <taxon>Bacteria</taxon>
        <taxon>Bacillati</taxon>
        <taxon>Actinomycetota</taxon>
        <taxon>Actinomycetes</taxon>
        <taxon>Micrococcales</taxon>
        <taxon>Micrococcaceae</taxon>
        <taxon>Kocuria</taxon>
    </lineage>
</organism>
<evidence type="ECO:0000313" key="3">
    <source>
        <dbReference type="Proteomes" id="UP000321103"/>
    </source>
</evidence>
<feature type="transmembrane region" description="Helical" evidence="1">
    <location>
        <begin position="178"/>
        <end position="203"/>
    </location>
</feature>
<keyword evidence="1" id="KW-0812">Transmembrane</keyword>
<feature type="transmembrane region" description="Helical" evidence="1">
    <location>
        <begin position="141"/>
        <end position="158"/>
    </location>
</feature>
<reference evidence="2 3" key="1">
    <citation type="submission" date="2019-07" db="EMBL/GenBank/DDBJ databases">
        <title>Whole genome shotgun sequence of Kocuria turfanensis NBRC 107627.</title>
        <authorList>
            <person name="Hosoyama A."/>
            <person name="Uohara A."/>
            <person name="Ohji S."/>
            <person name="Ichikawa N."/>
        </authorList>
    </citation>
    <scope>NUCLEOTIDE SEQUENCE [LARGE SCALE GENOMIC DNA]</scope>
    <source>
        <strain evidence="2 3">NBRC 107627</strain>
    </source>
</reference>
<sequence length="319" mass="35187">MLIDLLKPCAALVLFAITVLRLPVIFHRARSHAAWLGTLLGALALSINPVFITEHEVDAVLGGHNWFHLVRNVLVLGAMWSLRVALLEALQANPWPRQQRRVEAMIAAMIIGLMTFSFWGIDKAVTSMAFIPEHIDQLPTLLYGTVYMAVAAGLMLDISWRVLGGLREKRRRHARVRVALSLVCAGALSMGIASVIECLYMAADHFHATDSRFITVTHAAFGPLYLPGAGLMAAGLFVLAASAALRRWHLGDRYHLGRLVAERQGRLRHGLAVATCSPRPRQDLYKAMIAAYDAESRGDIPPCPRRDKMMKAVEARFGS</sequence>
<feature type="transmembrane region" description="Helical" evidence="1">
    <location>
        <begin position="102"/>
        <end position="121"/>
    </location>
</feature>
<dbReference type="Proteomes" id="UP000321103">
    <property type="component" value="Unassembled WGS sequence"/>
</dbReference>
<dbReference type="EMBL" id="BJZS01000155">
    <property type="protein sequence ID" value="GEO97574.1"/>
    <property type="molecule type" value="Genomic_DNA"/>
</dbReference>
<feature type="transmembrane region" description="Helical" evidence="1">
    <location>
        <begin position="6"/>
        <end position="26"/>
    </location>
</feature>
<proteinExistence type="predicted"/>
<evidence type="ECO:0000256" key="1">
    <source>
        <dbReference type="SAM" id="Phobius"/>
    </source>
</evidence>
<name>A0A512IIP4_9MICC</name>
<evidence type="ECO:0000313" key="2">
    <source>
        <dbReference type="EMBL" id="GEO97574.1"/>
    </source>
</evidence>
<keyword evidence="1" id="KW-0472">Membrane</keyword>
<keyword evidence="1" id="KW-1133">Transmembrane helix</keyword>
<comment type="caution">
    <text evidence="2">The sequence shown here is derived from an EMBL/GenBank/DDBJ whole genome shotgun (WGS) entry which is preliminary data.</text>
</comment>
<gene>
    <name evidence="2" type="ORF">KTU01_36970</name>
</gene>
<keyword evidence="3" id="KW-1185">Reference proteome</keyword>
<dbReference type="RefSeq" id="WP_062737500.1">
    <property type="nucleotide sequence ID" value="NZ_BJZS01000155.1"/>
</dbReference>